<gene>
    <name evidence="6" type="ORF">E3O11_09675</name>
    <name evidence="5" type="ORF">SAMN05216274_10210</name>
</gene>
<dbReference type="AlphaFoldDB" id="A0A1I2YGY2"/>
<reference evidence="5 7" key="1">
    <citation type="submission" date="2016-10" db="EMBL/GenBank/DDBJ databases">
        <authorList>
            <person name="Varghese N."/>
            <person name="Submissions S."/>
        </authorList>
    </citation>
    <scope>NUCLEOTIDE SEQUENCE [LARGE SCALE GENOMIC DNA]</scope>
    <source>
        <strain evidence="5 7">GMCC 1.11211</strain>
    </source>
</reference>
<keyword evidence="1" id="KW-0805">Transcription regulation</keyword>
<protein>
    <submittedName>
        <fullName evidence="5">DNA-binding transcriptional regulator, FadR family</fullName>
    </submittedName>
    <submittedName>
        <fullName evidence="6">FadR family transcriptional regulator</fullName>
    </submittedName>
</protein>
<dbReference type="Gene3D" id="1.20.120.530">
    <property type="entry name" value="GntR ligand-binding domain-like"/>
    <property type="match status" value="1"/>
</dbReference>
<dbReference type="EMBL" id="FOPW01000002">
    <property type="protein sequence ID" value="SFH23811.1"/>
    <property type="molecule type" value="Genomic_DNA"/>
</dbReference>
<dbReference type="InterPro" id="IPR008920">
    <property type="entry name" value="TF_FadR/GntR_C"/>
</dbReference>
<dbReference type="SMART" id="SM00345">
    <property type="entry name" value="HTH_GNTR"/>
    <property type="match status" value="1"/>
</dbReference>
<keyword evidence="2 5" id="KW-0238">DNA-binding</keyword>
<dbReference type="CDD" id="cd07377">
    <property type="entry name" value="WHTH_GntR"/>
    <property type="match status" value="1"/>
</dbReference>
<dbReference type="GO" id="GO:0003677">
    <property type="term" value="F:DNA binding"/>
    <property type="evidence" value="ECO:0007669"/>
    <property type="project" value="UniProtKB-KW"/>
</dbReference>
<dbReference type="InterPro" id="IPR000524">
    <property type="entry name" value="Tscrpt_reg_HTH_GntR"/>
</dbReference>
<name>A0A1I2YGY2_9MICO</name>
<evidence type="ECO:0000313" key="5">
    <source>
        <dbReference type="EMBL" id="SFH23811.1"/>
    </source>
</evidence>
<keyword evidence="7" id="KW-1185">Reference proteome</keyword>
<keyword evidence="3" id="KW-0804">Transcription</keyword>
<evidence type="ECO:0000256" key="3">
    <source>
        <dbReference type="ARBA" id="ARBA00023163"/>
    </source>
</evidence>
<dbReference type="Pfam" id="PF07729">
    <property type="entry name" value="FCD"/>
    <property type="match status" value="1"/>
</dbReference>
<reference evidence="6 8" key="2">
    <citation type="submission" date="2019-03" db="EMBL/GenBank/DDBJ databases">
        <title>Genomics of glacier-inhabiting Cryobacterium strains.</title>
        <authorList>
            <person name="Liu Q."/>
            <person name="Xin Y.-H."/>
        </authorList>
    </citation>
    <scope>NUCLEOTIDE SEQUENCE [LARGE SCALE GENOMIC DNA]</scope>
    <source>
        <strain evidence="6 8">Hh34</strain>
    </source>
</reference>
<dbReference type="InterPro" id="IPR011711">
    <property type="entry name" value="GntR_C"/>
</dbReference>
<evidence type="ECO:0000313" key="7">
    <source>
        <dbReference type="Proteomes" id="UP000199681"/>
    </source>
</evidence>
<evidence type="ECO:0000259" key="4">
    <source>
        <dbReference type="PROSITE" id="PS50949"/>
    </source>
</evidence>
<dbReference type="Pfam" id="PF00392">
    <property type="entry name" value="GntR"/>
    <property type="match status" value="1"/>
</dbReference>
<proteinExistence type="predicted"/>
<accession>A0A1I2YGY2</accession>
<evidence type="ECO:0000313" key="6">
    <source>
        <dbReference type="EMBL" id="TFB84536.1"/>
    </source>
</evidence>
<dbReference type="STRING" id="995038.SAMN05216274_10210"/>
<dbReference type="Gene3D" id="1.10.10.10">
    <property type="entry name" value="Winged helix-like DNA-binding domain superfamily/Winged helix DNA-binding domain"/>
    <property type="match status" value="1"/>
</dbReference>
<dbReference type="GO" id="GO:0003700">
    <property type="term" value="F:DNA-binding transcription factor activity"/>
    <property type="evidence" value="ECO:0007669"/>
    <property type="project" value="InterPro"/>
</dbReference>
<dbReference type="SMART" id="SM00895">
    <property type="entry name" value="FCD"/>
    <property type="match status" value="1"/>
</dbReference>
<evidence type="ECO:0000256" key="1">
    <source>
        <dbReference type="ARBA" id="ARBA00023015"/>
    </source>
</evidence>
<evidence type="ECO:0000256" key="2">
    <source>
        <dbReference type="ARBA" id="ARBA00023125"/>
    </source>
</evidence>
<dbReference type="InterPro" id="IPR036390">
    <property type="entry name" value="WH_DNA-bd_sf"/>
</dbReference>
<dbReference type="SUPFAM" id="SSF48008">
    <property type="entry name" value="GntR ligand-binding domain-like"/>
    <property type="match status" value="1"/>
</dbReference>
<dbReference type="PANTHER" id="PTHR43537:SF5">
    <property type="entry name" value="UXU OPERON TRANSCRIPTIONAL REGULATOR"/>
    <property type="match status" value="1"/>
</dbReference>
<dbReference type="InterPro" id="IPR036388">
    <property type="entry name" value="WH-like_DNA-bd_sf"/>
</dbReference>
<evidence type="ECO:0000313" key="8">
    <source>
        <dbReference type="Proteomes" id="UP000297963"/>
    </source>
</evidence>
<organism evidence="6 8">
    <name type="scientific">Cryobacterium levicorallinum</name>
    <dbReference type="NCBI Taxonomy" id="995038"/>
    <lineage>
        <taxon>Bacteria</taxon>
        <taxon>Bacillati</taxon>
        <taxon>Actinomycetota</taxon>
        <taxon>Actinomycetes</taxon>
        <taxon>Micrococcales</taxon>
        <taxon>Microbacteriaceae</taxon>
        <taxon>Cryobacterium</taxon>
    </lineage>
</organism>
<dbReference type="PROSITE" id="PS50949">
    <property type="entry name" value="HTH_GNTR"/>
    <property type="match status" value="1"/>
</dbReference>
<dbReference type="EMBL" id="SOFE01000016">
    <property type="protein sequence ID" value="TFB84536.1"/>
    <property type="molecule type" value="Genomic_DNA"/>
</dbReference>
<dbReference type="Proteomes" id="UP000297963">
    <property type="component" value="Unassembled WGS sequence"/>
</dbReference>
<feature type="domain" description="HTH gntR-type" evidence="4">
    <location>
        <begin position="4"/>
        <end position="72"/>
    </location>
</feature>
<comment type="caution">
    <text evidence="6">The sequence shown here is derived from an EMBL/GenBank/DDBJ whole genome shotgun (WGS) entry which is preliminary data.</text>
</comment>
<dbReference type="Proteomes" id="UP000199681">
    <property type="component" value="Unassembled WGS sequence"/>
</dbReference>
<dbReference type="SUPFAM" id="SSF46785">
    <property type="entry name" value="Winged helix' DNA-binding domain"/>
    <property type="match status" value="1"/>
</dbReference>
<dbReference type="PRINTS" id="PR00035">
    <property type="entry name" value="HTHGNTR"/>
</dbReference>
<dbReference type="PANTHER" id="PTHR43537">
    <property type="entry name" value="TRANSCRIPTIONAL REGULATOR, GNTR FAMILY"/>
    <property type="match status" value="1"/>
</dbReference>
<sequence>MSRISLVDDLVESLLDRILRGVFAAHEMLPPEAVLAEEAGVSRLTAREAIKTLQAQKIVSVRRGLGTFVNPPSDWSSLDAILRAAAHDLGSSEVPLRLLEVRRMVETGSAELAARNHQDSDLVSLDATIAEMEAAYVDGDLERLTRNDLAFHDIILAASGNPFVPALMGQLGQLLYTLRRETSAFTEVQEHAIAHHKIVRSAIASRNPDEARRAMEAHIQQTFADYENFIQAQS</sequence>